<gene>
    <name evidence="1" type="ORF">CAMRE0001_0379</name>
</gene>
<accession>B9D2F0</accession>
<dbReference type="AlphaFoldDB" id="B9D2F0"/>
<protein>
    <submittedName>
        <fullName evidence="1">Uncharacterized protein</fullName>
    </submittedName>
</protein>
<keyword evidence="2" id="KW-1185">Reference proteome</keyword>
<reference evidence="1 2" key="1">
    <citation type="submission" date="2008-08" db="EMBL/GenBank/DDBJ databases">
        <authorList>
            <person name="Madupu R."/>
            <person name="Durkin A.S."/>
            <person name="Torralba M."/>
            <person name="Methe B."/>
            <person name="Sutton G.G."/>
            <person name="Strausberg R.L."/>
            <person name="Nelson K.E."/>
        </authorList>
    </citation>
    <scope>NUCLEOTIDE SEQUENCE [LARGE SCALE GENOMIC DNA]</scope>
    <source>
        <strain evidence="1 2">RM3267</strain>
    </source>
</reference>
<comment type="caution">
    <text evidence="1">The sequence shown here is derived from an EMBL/GenBank/DDBJ whole genome shotgun (WGS) entry which is preliminary data.</text>
</comment>
<sequence length="51" mass="5940">MSAGFYFIRLPNPHLCGAIFCILRILFKFGEALWRACCYELANLFRQNVIV</sequence>
<name>B9D2F0_CAMRE</name>
<dbReference type="STRING" id="553218.CAMRE0001_0379"/>
<dbReference type="Proteomes" id="UP000003082">
    <property type="component" value="Unassembled WGS sequence"/>
</dbReference>
<organism evidence="1 2">
    <name type="scientific">Campylobacter rectus RM3267</name>
    <dbReference type="NCBI Taxonomy" id="553218"/>
    <lineage>
        <taxon>Bacteria</taxon>
        <taxon>Pseudomonadati</taxon>
        <taxon>Campylobacterota</taxon>
        <taxon>Epsilonproteobacteria</taxon>
        <taxon>Campylobacterales</taxon>
        <taxon>Campylobacteraceae</taxon>
        <taxon>Campylobacter</taxon>
    </lineage>
</organism>
<proteinExistence type="predicted"/>
<evidence type="ECO:0000313" key="1">
    <source>
        <dbReference type="EMBL" id="EEF13833.1"/>
    </source>
</evidence>
<dbReference type="EMBL" id="ACFU01000013">
    <property type="protein sequence ID" value="EEF13833.1"/>
    <property type="molecule type" value="Genomic_DNA"/>
</dbReference>
<evidence type="ECO:0000313" key="2">
    <source>
        <dbReference type="Proteomes" id="UP000003082"/>
    </source>
</evidence>